<keyword evidence="3 6" id="KW-1133">Transmembrane helix</keyword>
<dbReference type="STRING" id="984486.A0A1E3QJ70"/>
<evidence type="ECO:0000256" key="1">
    <source>
        <dbReference type="ARBA" id="ARBA00004127"/>
    </source>
</evidence>
<evidence type="ECO:0000256" key="4">
    <source>
        <dbReference type="ARBA" id="ARBA00023136"/>
    </source>
</evidence>
<keyword evidence="2 6" id="KW-0812">Transmembrane</keyword>
<evidence type="ECO:0000313" key="9">
    <source>
        <dbReference type="EMBL" id="ODQ77741.1"/>
    </source>
</evidence>
<feature type="transmembrane region" description="Helical" evidence="6">
    <location>
        <begin position="63"/>
        <end position="80"/>
    </location>
</feature>
<evidence type="ECO:0000256" key="5">
    <source>
        <dbReference type="SAM" id="MobiDB-lite"/>
    </source>
</evidence>
<feature type="transmembrane region" description="Helical" evidence="6">
    <location>
        <begin position="40"/>
        <end position="57"/>
    </location>
</feature>
<feature type="non-terminal residue" evidence="9">
    <location>
        <position position="369"/>
    </location>
</feature>
<feature type="region of interest" description="Disordered" evidence="5">
    <location>
        <begin position="302"/>
        <end position="326"/>
    </location>
</feature>
<dbReference type="Proteomes" id="UP000094336">
    <property type="component" value="Unassembled WGS sequence"/>
</dbReference>
<evidence type="ECO:0000259" key="8">
    <source>
        <dbReference type="SMART" id="SM00694"/>
    </source>
</evidence>
<dbReference type="InterPro" id="IPR010482">
    <property type="entry name" value="TECPR1-like_DysF"/>
</dbReference>
<dbReference type="PANTHER" id="PTHR31679:SF2">
    <property type="entry name" value="PEROXISOMAL MEMBRANE PROTEIN PEX30-RELATED"/>
    <property type="match status" value="1"/>
</dbReference>
<organism evidence="9 10">
    <name type="scientific">Babjeviella inositovora NRRL Y-12698</name>
    <dbReference type="NCBI Taxonomy" id="984486"/>
    <lineage>
        <taxon>Eukaryota</taxon>
        <taxon>Fungi</taxon>
        <taxon>Dikarya</taxon>
        <taxon>Ascomycota</taxon>
        <taxon>Saccharomycotina</taxon>
        <taxon>Pichiomycetes</taxon>
        <taxon>Serinales incertae sedis</taxon>
        <taxon>Babjeviella</taxon>
    </lineage>
</organism>
<feature type="non-terminal residue" evidence="9">
    <location>
        <position position="1"/>
    </location>
</feature>
<dbReference type="OrthoDB" id="5586090at2759"/>
<keyword evidence="10" id="KW-1185">Reference proteome</keyword>
<reference evidence="10" key="1">
    <citation type="submission" date="2016-05" db="EMBL/GenBank/DDBJ databases">
        <title>Comparative genomics of biotechnologically important yeasts.</title>
        <authorList>
            <consortium name="DOE Joint Genome Institute"/>
            <person name="Riley R."/>
            <person name="Haridas S."/>
            <person name="Wolfe K.H."/>
            <person name="Lopes M.R."/>
            <person name="Hittinger C.T."/>
            <person name="Goker M."/>
            <person name="Salamov A."/>
            <person name="Wisecaver J."/>
            <person name="Long T.M."/>
            <person name="Aerts A.L."/>
            <person name="Barry K."/>
            <person name="Choi C."/>
            <person name="Clum A."/>
            <person name="Coughlan A.Y."/>
            <person name="Deshpande S."/>
            <person name="Douglass A.P."/>
            <person name="Hanson S.J."/>
            <person name="Klenk H.-P."/>
            <person name="Labutti K."/>
            <person name="Lapidus A."/>
            <person name="Lindquist E."/>
            <person name="Lipzen A."/>
            <person name="Meier-Kolthoff J.P."/>
            <person name="Ohm R.A."/>
            <person name="Otillar R.P."/>
            <person name="Pangilinan J."/>
            <person name="Peng Y."/>
            <person name="Rokas A."/>
            <person name="Rosa C.A."/>
            <person name="Scheuner C."/>
            <person name="Sibirny A.A."/>
            <person name="Slot J.C."/>
            <person name="Stielow J.B."/>
            <person name="Sun H."/>
            <person name="Kurtzman C.P."/>
            <person name="Blackwell M."/>
            <person name="Grigoriev I.V."/>
            <person name="Jeffries T.W."/>
        </authorList>
    </citation>
    <scope>NUCLEOTIDE SEQUENCE [LARGE SCALE GENOMIC DNA]</scope>
    <source>
        <strain evidence="10">NRRL Y-12698</strain>
    </source>
</reference>
<dbReference type="GO" id="GO:0012505">
    <property type="term" value="C:endomembrane system"/>
    <property type="evidence" value="ECO:0007669"/>
    <property type="project" value="UniProtKB-SubCell"/>
</dbReference>
<name>A0A1E3QJ70_9ASCO</name>
<dbReference type="InterPro" id="IPR052646">
    <property type="entry name" value="Peroxisomal_PEX28-32"/>
</dbReference>
<dbReference type="GO" id="GO:0005778">
    <property type="term" value="C:peroxisomal membrane"/>
    <property type="evidence" value="ECO:0007669"/>
    <property type="project" value="TreeGrafter"/>
</dbReference>
<dbReference type="SMART" id="SM00693">
    <property type="entry name" value="DysFN"/>
    <property type="match status" value="1"/>
</dbReference>
<evidence type="ECO:0000313" key="10">
    <source>
        <dbReference type="Proteomes" id="UP000094336"/>
    </source>
</evidence>
<gene>
    <name evidence="9" type="ORF">BABINDRAFT_28805</name>
</gene>
<dbReference type="GeneID" id="30149285"/>
<feature type="domain" description="Peroxin/Ferlin" evidence="7">
    <location>
        <begin position="222"/>
        <end position="294"/>
    </location>
</feature>
<sequence length="369" mass="41948">SSPLLASTPPTVSRALIKAYPYLLFANRLLLVVTWTNEDIWLSILMVLAYNALVVYYEPLVTYVGHLLLVGIVALYTVAYRQVTLQAQQRPTLDDVIFVLNTVTVRADMLLSPITSLSLTLEDLKRLLFTTIFLTPMYIVLTFFFVNPQMLLLLSGNFVLTYHSHFSRVGRKIAWKSRTVRVLCFYLTGLNFNAHNPHHRASQLFASAVAKVTKSESTGAKPVRFTYVLYENQRRWLGIGWTSNLLSYERTAWTDEFLNESVATDEFQLPETNASARAPDTMYWRWVDKTWRLDLTNDGGLQLPRSRSKTTPDPGPDEGWIFSDNTWKKPGTEDSFGKYTRRRRWIRTAELVPIGGSATTVVTGAADTS</sequence>
<evidence type="ECO:0000256" key="3">
    <source>
        <dbReference type="ARBA" id="ARBA00022989"/>
    </source>
</evidence>
<dbReference type="GO" id="GO:0007031">
    <property type="term" value="P:peroxisome organization"/>
    <property type="evidence" value="ECO:0007669"/>
    <property type="project" value="UniProtKB-ARBA"/>
</dbReference>
<accession>A0A1E3QJ70</accession>
<feature type="domain" description="Peroxin/Ferlin" evidence="8">
    <location>
        <begin position="319"/>
        <end position="352"/>
    </location>
</feature>
<dbReference type="AlphaFoldDB" id="A0A1E3QJ70"/>
<feature type="transmembrane region" description="Helical" evidence="6">
    <location>
        <begin position="127"/>
        <end position="146"/>
    </location>
</feature>
<keyword evidence="4 6" id="KW-0472">Membrane</keyword>
<proteinExistence type="predicted"/>
<comment type="subcellular location">
    <subcellularLocation>
        <location evidence="1">Endomembrane system</location>
        <topology evidence="1">Multi-pass membrane protein</topology>
    </subcellularLocation>
</comment>
<protein>
    <recommendedName>
        <fullName evidence="7 8">Peroxin/Ferlin domain-containing protein</fullName>
    </recommendedName>
</protein>
<dbReference type="PANTHER" id="PTHR31679">
    <property type="entry name" value="PEROXISOMAL MEMBRANE PROTEIN PEX30-RELATED"/>
    <property type="match status" value="1"/>
</dbReference>
<dbReference type="SMART" id="SM00694">
    <property type="entry name" value="DysFC"/>
    <property type="match status" value="1"/>
</dbReference>
<feature type="transmembrane region" description="Helical" evidence="6">
    <location>
        <begin position="15"/>
        <end position="33"/>
    </location>
</feature>
<evidence type="ECO:0000256" key="2">
    <source>
        <dbReference type="ARBA" id="ARBA00022692"/>
    </source>
</evidence>
<dbReference type="InterPro" id="IPR006614">
    <property type="entry name" value="Peroxin/Ferlin"/>
</dbReference>
<dbReference type="EMBL" id="KV454439">
    <property type="protein sequence ID" value="ODQ77741.1"/>
    <property type="molecule type" value="Genomic_DNA"/>
</dbReference>
<evidence type="ECO:0000256" key="6">
    <source>
        <dbReference type="SAM" id="Phobius"/>
    </source>
</evidence>
<dbReference type="Pfam" id="PF06398">
    <property type="entry name" value="Pex24p"/>
    <property type="match status" value="1"/>
</dbReference>
<evidence type="ECO:0000259" key="7">
    <source>
        <dbReference type="SMART" id="SM00693"/>
    </source>
</evidence>
<dbReference type="RefSeq" id="XP_018983069.1">
    <property type="nucleotide sequence ID" value="XM_019131432.1"/>
</dbReference>